<sequence length="84" mass="9451">MLVELVFPVVADESVEILDVILPVVEYFGGKEPTQVIFDHVESETTIFGHVIAEFTHAFGNKVEDFRPDRKTLGPMDFAIVDGW</sequence>
<gene>
    <name evidence="1" type="ORF">WICANDRAFT_67221</name>
</gene>
<dbReference type="AlphaFoldDB" id="A0A1E3PDL0"/>
<keyword evidence="2" id="KW-1185">Reference proteome</keyword>
<evidence type="ECO:0000313" key="1">
    <source>
        <dbReference type="EMBL" id="ODQ63042.1"/>
    </source>
</evidence>
<organism evidence="1 2">
    <name type="scientific">Wickerhamomyces anomalus (strain ATCC 58044 / CBS 1984 / NCYC 433 / NRRL Y-366-8)</name>
    <name type="common">Yeast</name>
    <name type="synonym">Hansenula anomala</name>
    <dbReference type="NCBI Taxonomy" id="683960"/>
    <lineage>
        <taxon>Eukaryota</taxon>
        <taxon>Fungi</taxon>
        <taxon>Dikarya</taxon>
        <taxon>Ascomycota</taxon>
        <taxon>Saccharomycotina</taxon>
        <taxon>Saccharomycetes</taxon>
        <taxon>Phaffomycetales</taxon>
        <taxon>Wickerhamomycetaceae</taxon>
        <taxon>Wickerhamomyces</taxon>
    </lineage>
</organism>
<dbReference type="GeneID" id="30201321"/>
<dbReference type="RefSeq" id="XP_019042249.1">
    <property type="nucleotide sequence ID" value="XM_019184075.1"/>
</dbReference>
<dbReference type="Proteomes" id="UP000094112">
    <property type="component" value="Unassembled WGS sequence"/>
</dbReference>
<proteinExistence type="predicted"/>
<reference evidence="1 2" key="1">
    <citation type="journal article" date="2016" name="Proc. Natl. Acad. Sci. U.S.A.">
        <title>Comparative genomics of biotechnologically important yeasts.</title>
        <authorList>
            <person name="Riley R."/>
            <person name="Haridas S."/>
            <person name="Wolfe K.H."/>
            <person name="Lopes M.R."/>
            <person name="Hittinger C.T."/>
            <person name="Goeker M."/>
            <person name="Salamov A.A."/>
            <person name="Wisecaver J.H."/>
            <person name="Long T.M."/>
            <person name="Calvey C.H."/>
            <person name="Aerts A.L."/>
            <person name="Barry K.W."/>
            <person name="Choi C."/>
            <person name="Clum A."/>
            <person name="Coughlan A.Y."/>
            <person name="Deshpande S."/>
            <person name="Douglass A.P."/>
            <person name="Hanson S.J."/>
            <person name="Klenk H.-P."/>
            <person name="LaButti K.M."/>
            <person name="Lapidus A."/>
            <person name="Lindquist E.A."/>
            <person name="Lipzen A.M."/>
            <person name="Meier-Kolthoff J.P."/>
            <person name="Ohm R.A."/>
            <person name="Otillar R.P."/>
            <person name="Pangilinan J.L."/>
            <person name="Peng Y."/>
            <person name="Rokas A."/>
            <person name="Rosa C.A."/>
            <person name="Scheuner C."/>
            <person name="Sibirny A.A."/>
            <person name="Slot J.C."/>
            <person name="Stielow J.B."/>
            <person name="Sun H."/>
            <person name="Kurtzman C.P."/>
            <person name="Blackwell M."/>
            <person name="Grigoriev I.V."/>
            <person name="Jeffries T.W."/>
        </authorList>
    </citation>
    <scope>NUCLEOTIDE SEQUENCE [LARGE SCALE GENOMIC DNA]</scope>
    <source>
        <strain evidence="2">ATCC 58044 / CBS 1984 / NCYC 433 / NRRL Y-366-8</strain>
    </source>
</reference>
<evidence type="ECO:0000313" key="2">
    <source>
        <dbReference type="Proteomes" id="UP000094112"/>
    </source>
</evidence>
<accession>A0A1E3PDL0</accession>
<name>A0A1E3PDL0_WICAA</name>
<protein>
    <submittedName>
        <fullName evidence="1">Uncharacterized protein</fullName>
    </submittedName>
</protein>
<dbReference type="EMBL" id="KV454208">
    <property type="protein sequence ID" value="ODQ63042.1"/>
    <property type="molecule type" value="Genomic_DNA"/>
</dbReference>